<organism evidence="11 12">
    <name type="scientific">Luteimonas fraxinea</name>
    <dbReference type="NCBI Taxonomy" id="2901869"/>
    <lineage>
        <taxon>Bacteria</taxon>
        <taxon>Pseudomonadati</taxon>
        <taxon>Pseudomonadota</taxon>
        <taxon>Gammaproteobacteria</taxon>
        <taxon>Lysobacterales</taxon>
        <taxon>Lysobacteraceae</taxon>
        <taxon>Luteimonas</taxon>
    </lineage>
</organism>
<sequence>MRITTLLPVALLLSACSITNPADERAQGLSRLGEQLFSDPRLSADGITSCASCHDPLRAFTDGRKISVGAFGRPSTRNAPSLLDLEDMESFFWDGRLDDLHETLLQPFTAPNELANPSIDHVVQVVKDIPSYRRDFQKVLNGRSLDERALTDAIAAYLENLDRGTNRYELAQEGGSALSAEEKRGLALFEGKAQCAACHTPGTTALTDNQFHHAGIGFERASGRIKSLVERIDDAQRSRSQLGNLILEDEEVAELGRFVTTRKAADIGGFRTPALRNVANTAPYMHDGSVPTLEEAVDRELYYRGIASGRPIALTVDEQRQLLAFLHSLSLE</sequence>
<protein>
    <submittedName>
        <fullName evidence="11">Methylamine utilization protein</fullName>
    </submittedName>
</protein>
<dbReference type="PROSITE" id="PS51007">
    <property type="entry name" value="CYTC"/>
    <property type="match status" value="2"/>
</dbReference>
<dbReference type="PROSITE" id="PS51257">
    <property type="entry name" value="PROKAR_LIPOPROTEIN"/>
    <property type="match status" value="1"/>
</dbReference>
<dbReference type="PIRSF" id="PIRSF000294">
    <property type="entry name" value="Cytochrome-c_peroxidase"/>
    <property type="match status" value="1"/>
</dbReference>
<feature type="domain" description="Cytochrome c" evidence="10">
    <location>
        <begin position="28"/>
        <end position="162"/>
    </location>
</feature>
<feature type="domain" description="Cytochrome c" evidence="10">
    <location>
        <begin position="180"/>
        <end position="330"/>
    </location>
</feature>
<feature type="chain" id="PRO_5046623430" evidence="9">
    <location>
        <begin position="23"/>
        <end position="332"/>
    </location>
</feature>
<evidence type="ECO:0000256" key="4">
    <source>
        <dbReference type="ARBA" id="ARBA00022729"/>
    </source>
</evidence>
<evidence type="ECO:0000313" key="11">
    <source>
        <dbReference type="EMBL" id="MCD9096508.1"/>
    </source>
</evidence>
<dbReference type="InterPro" id="IPR051395">
    <property type="entry name" value="Cytochrome_c_Peroxidase/MauG"/>
</dbReference>
<dbReference type="EMBL" id="JAJQKU010000002">
    <property type="protein sequence ID" value="MCD9096508.1"/>
    <property type="molecule type" value="Genomic_DNA"/>
</dbReference>
<dbReference type="InterPro" id="IPR004852">
    <property type="entry name" value="Di-haem_cyt_c_peroxidsae"/>
</dbReference>
<dbReference type="InterPro" id="IPR026259">
    <property type="entry name" value="MauG/Cytc_peroxidase"/>
</dbReference>
<keyword evidence="3 8" id="KW-0479">Metal-binding</keyword>
<evidence type="ECO:0000256" key="5">
    <source>
        <dbReference type="ARBA" id="ARBA00022764"/>
    </source>
</evidence>
<accession>A0ABS8UAK3</accession>
<keyword evidence="12" id="KW-1185">Reference proteome</keyword>
<evidence type="ECO:0000256" key="2">
    <source>
        <dbReference type="ARBA" id="ARBA00022617"/>
    </source>
</evidence>
<comment type="subcellular location">
    <subcellularLocation>
        <location evidence="1">Periplasm</location>
    </subcellularLocation>
</comment>
<evidence type="ECO:0000313" key="12">
    <source>
        <dbReference type="Proteomes" id="UP001430360"/>
    </source>
</evidence>
<keyword evidence="5" id="KW-0574">Periplasm</keyword>
<dbReference type="Pfam" id="PF03150">
    <property type="entry name" value="CCP_MauG"/>
    <property type="match status" value="1"/>
</dbReference>
<gene>
    <name evidence="11" type="ORF">LTT95_06090</name>
</gene>
<keyword evidence="7 8" id="KW-0408">Iron</keyword>
<feature type="signal peptide" evidence="9">
    <location>
        <begin position="1"/>
        <end position="22"/>
    </location>
</feature>
<keyword evidence="2 8" id="KW-0349">Heme</keyword>
<name>A0ABS8UAK3_9GAMM</name>
<reference evidence="11" key="1">
    <citation type="submission" date="2021-12" db="EMBL/GenBank/DDBJ databases">
        <authorList>
            <person name="Ulrich A."/>
        </authorList>
    </citation>
    <scope>NUCLEOTIDE SEQUENCE</scope>
    <source>
        <strain evidence="11">A1P009</strain>
    </source>
</reference>
<evidence type="ECO:0000256" key="1">
    <source>
        <dbReference type="ARBA" id="ARBA00004418"/>
    </source>
</evidence>
<evidence type="ECO:0000256" key="6">
    <source>
        <dbReference type="ARBA" id="ARBA00023002"/>
    </source>
</evidence>
<evidence type="ECO:0000259" key="10">
    <source>
        <dbReference type="PROSITE" id="PS51007"/>
    </source>
</evidence>
<dbReference type="Pfam" id="PF21419">
    <property type="entry name" value="RoxA-like_Cyt-c"/>
    <property type="match status" value="1"/>
</dbReference>
<dbReference type="PANTHER" id="PTHR30600">
    <property type="entry name" value="CYTOCHROME C PEROXIDASE-RELATED"/>
    <property type="match status" value="1"/>
</dbReference>
<reference evidence="11" key="2">
    <citation type="journal article" date="2022" name="Syst. Appl. Microbiol.">
        <title>Physiological and genomic characterisation of Luteimonas fraxinea sp. nov., a bacterial species associated with trees tolerant to ash dieback.</title>
        <authorList>
            <person name="Ulrich K."/>
            <person name="Becker R."/>
            <person name="Behrendt U."/>
            <person name="Kube M."/>
            <person name="Schneck V."/>
            <person name="Ulrich A."/>
        </authorList>
    </citation>
    <scope>NUCLEOTIDE SEQUENCE</scope>
    <source>
        <strain evidence="11">A1P009</strain>
    </source>
</reference>
<comment type="caution">
    <text evidence="11">The sequence shown here is derived from an EMBL/GenBank/DDBJ whole genome shotgun (WGS) entry which is preliminary data.</text>
</comment>
<dbReference type="Proteomes" id="UP001430360">
    <property type="component" value="Unassembled WGS sequence"/>
</dbReference>
<evidence type="ECO:0000256" key="8">
    <source>
        <dbReference type="PROSITE-ProRule" id="PRU00433"/>
    </source>
</evidence>
<dbReference type="SUPFAM" id="SSF46626">
    <property type="entry name" value="Cytochrome c"/>
    <property type="match status" value="2"/>
</dbReference>
<dbReference type="Gene3D" id="1.10.760.10">
    <property type="entry name" value="Cytochrome c-like domain"/>
    <property type="match status" value="2"/>
</dbReference>
<proteinExistence type="predicted"/>
<keyword evidence="6" id="KW-0560">Oxidoreductase</keyword>
<evidence type="ECO:0000256" key="9">
    <source>
        <dbReference type="SAM" id="SignalP"/>
    </source>
</evidence>
<keyword evidence="4 9" id="KW-0732">Signal</keyword>
<evidence type="ECO:0000256" key="7">
    <source>
        <dbReference type="ARBA" id="ARBA00023004"/>
    </source>
</evidence>
<dbReference type="InterPro" id="IPR036909">
    <property type="entry name" value="Cyt_c-like_dom_sf"/>
</dbReference>
<evidence type="ECO:0000256" key="3">
    <source>
        <dbReference type="ARBA" id="ARBA00022723"/>
    </source>
</evidence>
<dbReference type="InterPro" id="IPR009056">
    <property type="entry name" value="Cyt_c-like_dom"/>
</dbReference>